<feature type="domain" description="Maltokinase N-terminal cap" evidence="6">
    <location>
        <begin position="20"/>
        <end position="107"/>
    </location>
</feature>
<name>A0ABS1MIJ6_9ACTN</name>
<keyword evidence="2" id="KW-0547">Nucleotide-binding</keyword>
<keyword evidence="8" id="KW-1185">Reference proteome</keyword>
<evidence type="ECO:0000313" key="8">
    <source>
        <dbReference type="Proteomes" id="UP000629371"/>
    </source>
</evidence>
<keyword evidence="1" id="KW-0808">Transferase</keyword>
<sequence>MAVVHHTTLKPSKLELLASWLPTQPWYLGTGSAPDLTKAGGFRLDDPAGEVGLEFMAVTDASGDRPVTYHVPLSYRGAPLEGSAHALVGNTEHGVLGRRWIYDGIHDPVLIAQLFALMAGKAQAQDQNASDAVDPSVSASFTAAATEASVSGGGSVALTLVDVLNGPRGTDAVVAMEPSRHLTLAIHRVLQPQREDDPTRSETEVMGHVTAGWQLPDGATAHGAFVSVGPPSVGTDARRAGRGR</sequence>
<keyword evidence="4" id="KW-0067">ATP-binding</keyword>
<evidence type="ECO:0000256" key="5">
    <source>
        <dbReference type="SAM" id="MobiDB-lite"/>
    </source>
</evidence>
<evidence type="ECO:0000256" key="1">
    <source>
        <dbReference type="ARBA" id="ARBA00022679"/>
    </source>
</evidence>
<evidence type="ECO:0000256" key="4">
    <source>
        <dbReference type="ARBA" id="ARBA00022840"/>
    </source>
</evidence>
<comment type="caution">
    <text evidence="7">The sequence shown here is derived from an EMBL/GenBank/DDBJ whole genome shotgun (WGS) entry which is preliminary data.</text>
</comment>
<dbReference type="Pfam" id="PF18085">
    <property type="entry name" value="Mak_N_cap"/>
    <property type="match status" value="1"/>
</dbReference>
<keyword evidence="3" id="KW-0418">Kinase</keyword>
<organism evidence="7 8">
    <name type="scientific">Streptomyces siderophoricus</name>
    <dbReference type="NCBI Taxonomy" id="2802281"/>
    <lineage>
        <taxon>Bacteria</taxon>
        <taxon>Bacillati</taxon>
        <taxon>Actinomycetota</taxon>
        <taxon>Actinomycetes</taxon>
        <taxon>Kitasatosporales</taxon>
        <taxon>Streptomycetaceae</taxon>
        <taxon>Streptomyces</taxon>
    </lineage>
</organism>
<evidence type="ECO:0000256" key="3">
    <source>
        <dbReference type="ARBA" id="ARBA00022777"/>
    </source>
</evidence>
<evidence type="ECO:0000259" key="6">
    <source>
        <dbReference type="Pfam" id="PF18085"/>
    </source>
</evidence>
<evidence type="ECO:0000313" key="7">
    <source>
        <dbReference type="EMBL" id="MBL1087848.1"/>
    </source>
</evidence>
<feature type="region of interest" description="Disordered" evidence="5">
    <location>
        <begin position="225"/>
        <end position="244"/>
    </location>
</feature>
<proteinExistence type="predicted"/>
<accession>A0ABS1MIJ6</accession>
<protein>
    <submittedName>
        <fullName evidence="7">1,4-alpha-glucan branching protein</fullName>
    </submittedName>
</protein>
<dbReference type="RefSeq" id="WP_201801099.1">
    <property type="nucleotide sequence ID" value="NZ_JAERRI010000001.1"/>
</dbReference>
<dbReference type="InterPro" id="IPR040999">
    <property type="entry name" value="Mak_N_cap"/>
</dbReference>
<dbReference type="Proteomes" id="UP000629371">
    <property type="component" value="Unassembled WGS sequence"/>
</dbReference>
<gene>
    <name evidence="7" type="ORF">JK360_00305</name>
</gene>
<reference evidence="7 8" key="1">
    <citation type="submission" date="2021-01" db="EMBL/GenBank/DDBJ databases">
        <title>WGS of actinomycetes isolated from Thailand.</title>
        <authorList>
            <person name="Thawai C."/>
        </authorList>
    </citation>
    <scope>NUCLEOTIDE SEQUENCE [LARGE SCALE GENOMIC DNA]</scope>
    <source>
        <strain evidence="7 8">CH9-7</strain>
    </source>
</reference>
<evidence type="ECO:0000256" key="2">
    <source>
        <dbReference type="ARBA" id="ARBA00022741"/>
    </source>
</evidence>
<dbReference type="EMBL" id="JAERRI010000001">
    <property type="protein sequence ID" value="MBL1087848.1"/>
    <property type="molecule type" value="Genomic_DNA"/>
</dbReference>